<accession>A0ABS2XPA0</accession>
<feature type="chain" id="PRO_5047486765" description="peptidyl-tRNA hydrolase" evidence="7">
    <location>
        <begin position="18"/>
        <end position="269"/>
    </location>
</feature>
<dbReference type="InterPro" id="IPR001328">
    <property type="entry name" value="Pept_tRNA_hydro"/>
</dbReference>
<dbReference type="InterPro" id="IPR000834">
    <property type="entry name" value="Peptidase_M14"/>
</dbReference>
<organism evidence="8 9">
    <name type="scientific">Polyodon spathula</name>
    <name type="common">North American paddlefish</name>
    <name type="synonym">Squalus spathula</name>
    <dbReference type="NCBI Taxonomy" id="7913"/>
    <lineage>
        <taxon>Eukaryota</taxon>
        <taxon>Metazoa</taxon>
        <taxon>Chordata</taxon>
        <taxon>Craniata</taxon>
        <taxon>Vertebrata</taxon>
        <taxon>Euteleostomi</taxon>
        <taxon>Actinopterygii</taxon>
        <taxon>Chondrostei</taxon>
        <taxon>Acipenseriformes</taxon>
        <taxon>Polyodontidae</taxon>
        <taxon>Polyodon</taxon>
    </lineage>
</organism>
<dbReference type="Gene3D" id="3.40.630.10">
    <property type="entry name" value="Zn peptidases"/>
    <property type="match status" value="1"/>
</dbReference>
<gene>
    <name evidence="8" type="primary">Ptrh1</name>
    <name evidence="8" type="ORF">GTO93_0004698</name>
</gene>
<evidence type="ECO:0000256" key="5">
    <source>
        <dbReference type="ARBA" id="ARBA00022884"/>
    </source>
</evidence>
<evidence type="ECO:0000256" key="1">
    <source>
        <dbReference type="ARBA" id="ARBA00005988"/>
    </source>
</evidence>
<evidence type="ECO:0000256" key="3">
    <source>
        <dbReference type="ARBA" id="ARBA00022555"/>
    </source>
</evidence>
<feature type="non-terminal residue" evidence="8">
    <location>
        <position position="269"/>
    </location>
</feature>
<evidence type="ECO:0000256" key="7">
    <source>
        <dbReference type="SAM" id="SignalP"/>
    </source>
</evidence>
<keyword evidence="4 8" id="KW-0378">Hydrolase</keyword>
<sequence>MDSVMWCSFLVFWFCLAQEGVSSLYFQYHHQAELKHYLHWVSKTYPHVTHINSIGQSSEGRELWVLVIGQYPKEPRVGIPEARYIGNMHGNEVVGLGNPGMGSTRHSVGMAVLGALAGRLGVAEHWRFDRQVSGELVLKPRLLMNINGASVAKAEDIYLVHDELDKPLGKFAMKQGGSARGHNGVRSCVDCLKTDVMPRMRIGIGRPVRKVSVECHVLGRFSREEQELVRAVLEQSTELLLQHVTACSSKGTGAQGMTLPQGGRVTVKT</sequence>
<comment type="similarity">
    <text evidence="1">Belongs to the peptidase M14 family.</text>
</comment>
<feature type="non-terminal residue" evidence="8">
    <location>
        <position position="1"/>
    </location>
</feature>
<dbReference type="SUPFAM" id="SSF53178">
    <property type="entry name" value="Peptidyl-tRNA hydrolase-like"/>
    <property type="match status" value="1"/>
</dbReference>
<dbReference type="GO" id="GO:0016787">
    <property type="term" value="F:hydrolase activity"/>
    <property type="evidence" value="ECO:0007669"/>
    <property type="project" value="UniProtKB-KW"/>
</dbReference>
<name>A0ABS2XPA0_POLSP</name>
<dbReference type="InterPro" id="IPR018171">
    <property type="entry name" value="Pept_tRNA_hydro_CS"/>
</dbReference>
<keyword evidence="5" id="KW-0694">RNA-binding</keyword>
<dbReference type="EC" id="3.1.1.29" evidence="2"/>
<dbReference type="Gene3D" id="3.40.50.1470">
    <property type="entry name" value="Peptidyl-tRNA hydrolase"/>
    <property type="match status" value="1"/>
</dbReference>
<dbReference type="SUPFAM" id="SSF53187">
    <property type="entry name" value="Zn-dependent exopeptidases"/>
    <property type="match status" value="1"/>
</dbReference>
<dbReference type="NCBIfam" id="TIGR00447">
    <property type="entry name" value="pth"/>
    <property type="match status" value="1"/>
</dbReference>
<keyword evidence="9" id="KW-1185">Reference proteome</keyword>
<protein>
    <recommendedName>
        <fullName evidence="2">peptidyl-tRNA hydrolase</fullName>
        <ecNumber evidence="2">3.1.1.29</ecNumber>
    </recommendedName>
</protein>
<reference evidence="8" key="1">
    <citation type="journal article" date="2021" name="Cell">
        <title>Tracing the genetic footprints of vertebrate landing in non-teleost ray-finned fishes.</title>
        <authorList>
            <person name="Bi X."/>
            <person name="Wang K."/>
            <person name="Yang L."/>
            <person name="Pan H."/>
            <person name="Jiang H."/>
            <person name="Wei Q."/>
            <person name="Fang M."/>
            <person name="Yu H."/>
            <person name="Zhu C."/>
            <person name="Cai Y."/>
            <person name="He Y."/>
            <person name="Gan X."/>
            <person name="Zeng H."/>
            <person name="Yu D."/>
            <person name="Zhu Y."/>
            <person name="Jiang H."/>
            <person name="Qiu Q."/>
            <person name="Yang H."/>
            <person name="Zhang Y.E."/>
            <person name="Wang W."/>
            <person name="Zhu M."/>
            <person name="He S."/>
            <person name="Zhang G."/>
        </authorList>
    </citation>
    <scope>NUCLEOTIDE SEQUENCE</scope>
    <source>
        <strain evidence="8">Pddl_001</strain>
    </source>
</reference>
<proteinExistence type="inferred from homology"/>
<dbReference type="InterPro" id="IPR036416">
    <property type="entry name" value="Pept_tRNA_hydro_sf"/>
</dbReference>
<evidence type="ECO:0000313" key="8">
    <source>
        <dbReference type="EMBL" id="MBN3275954.1"/>
    </source>
</evidence>
<dbReference type="EMBL" id="JAAWVQ010055435">
    <property type="protein sequence ID" value="MBN3275954.1"/>
    <property type="molecule type" value="Genomic_DNA"/>
</dbReference>
<keyword evidence="7" id="KW-0732">Signal</keyword>
<evidence type="ECO:0000256" key="2">
    <source>
        <dbReference type="ARBA" id="ARBA00013260"/>
    </source>
</evidence>
<comment type="caution">
    <text evidence="8">The sequence shown here is derived from an EMBL/GenBank/DDBJ whole genome shotgun (WGS) entry which is preliminary data.</text>
</comment>
<comment type="similarity">
    <text evidence="6">Belongs to the PTH family.</text>
</comment>
<evidence type="ECO:0000313" key="9">
    <source>
        <dbReference type="Proteomes" id="UP001166093"/>
    </source>
</evidence>
<dbReference type="CDD" id="cd00462">
    <property type="entry name" value="PTH"/>
    <property type="match status" value="1"/>
</dbReference>
<dbReference type="Proteomes" id="UP001166093">
    <property type="component" value="Unassembled WGS sequence"/>
</dbReference>
<dbReference type="PANTHER" id="PTHR17224:SF1">
    <property type="entry name" value="PEPTIDYL-TRNA HYDROLASE"/>
    <property type="match status" value="1"/>
</dbReference>
<feature type="signal peptide" evidence="7">
    <location>
        <begin position="1"/>
        <end position="17"/>
    </location>
</feature>
<evidence type="ECO:0000256" key="4">
    <source>
        <dbReference type="ARBA" id="ARBA00022801"/>
    </source>
</evidence>
<dbReference type="PANTHER" id="PTHR17224">
    <property type="entry name" value="PEPTIDYL-TRNA HYDROLASE"/>
    <property type="match status" value="1"/>
</dbReference>
<dbReference type="Pfam" id="PF01195">
    <property type="entry name" value="Pept_tRNA_hydro"/>
    <property type="match status" value="1"/>
</dbReference>
<dbReference type="PROSITE" id="PS01196">
    <property type="entry name" value="PEPT_TRNA_HYDROL_2"/>
    <property type="match status" value="1"/>
</dbReference>
<keyword evidence="3" id="KW-0820">tRNA-binding</keyword>
<evidence type="ECO:0000256" key="6">
    <source>
        <dbReference type="ARBA" id="ARBA00038063"/>
    </source>
</evidence>
<dbReference type="PRINTS" id="PR00765">
    <property type="entry name" value="CRBOXYPTASEA"/>
</dbReference>